<evidence type="ECO:0000259" key="5">
    <source>
        <dbReference type="Pfam" id="PF04542"/>
    </source>
</evidence>
<dbReference type="InterPro" id="IPR013325">
    <property type="entry name" value="RNA_pol_sigma_r2"/>
</dbReference>
<name>A0ABY6J7U0_9BACT</name>
<dbReference type="SUPFAM" id="SSF88946">
    <property type="entry name" value="Sigma2 domain of RNA polymerase sigma factors"/>
    <property type="match status" value="1"/>
</dbReference>
<dbReference type="EMBL" id="CP107006">
    <property type="protein sequence ID" value="UYQ94367.1"/>
    <property type="molecule type" value="Genomic_DNA"/>
</dbReference>
<dbReference type="SUPFAM" id="SSF88659">
    <property type="entry name" value="Sigma3 and sigma4 domains of RNA polymerase sigma factors"/>
    <property type="match status" value="1"/>
</dbReference>
<sequence>MDDFAAHIDSQRGLPWENIADFEHFYKTHFVKMVVLCAKIAEDEDLSSQLVQEAFFKIWEKRGSLKEVANPAAYLYQTVRNTALDYMRKMKRERVGVDIDPEAHHHEEGDGKDEMLSFVRNASQKLPEKCRVIFEMAYFEGLSNAEIADYLDLSPLTVKKQKAIGVQKVKEILIPAMQTLLVLFSYLSK</sequence>
<dbReference type="InterPro" id="IPR036388">
    <property type="entry name" value="WH-like_DNA-bd_sf"/>
</dbReference>
<dbReference type="PANTHER" id="PTHR43133">
    <property type="entry name" value="RNA POLYMERASE ECF-TYPE SIGMA FACTO"/>
    <property type="match status" value="1"/>
</dbReference>
<dbReference type="InterPro" id="IPR007627">
    <property type="entry name" value="RNA_pol_sigma70_r2"/>
</dbReference>
<keyword evidence="2" id="KW-0805">Transcription regulation</keyword>
<gene>
    <name evidence="7" type="ORF">MKQ68_04595</name>
</gene>
<accession>A0ABY6J7U0</accession>
<dbReference type="InterPro" id="IPR039425">
    <property type="entry name" value="RNA_pol_sigma-70-like"/>
</dbReference>
<dbReference type="Gene3D" id="1.10.10.10">
    <property type="entry name" value="Winged helix-like DNA-binding domain superfamily/Winged helix DNA-binding domain"/>
    <property type="match status" value="1"/>
</dbReference>
<keyword evidence="3" id="KW-0731">Sigma factor</keyword>
<evidence type="ECO:0000313" key="7">
    <source>
        <dbReference type="EMBL" id="UYQ94367.1"/>
    </source>
</evidence>
<evidence type="ECO:0000256" key="2">
    <source>
        <dbReference type="ARBA" id="ARBA00023015"/>
    </source>
</evidence>
<dbReference type="Proteomes" id="UP001162741">
    <property type="component" value="Chromosome"/>
</dbReference>
<dbReference type="InterPro" id="IPR013324">
    <property type="entry name" value="RNA_pol_sigma_r3/r4-like"/>
</dbReference>
<keyword evidence="4" id="KW-0804">Transcription</keyword>
<dbReference type="Pfam" id="PF08281">
    <property type="entry name" value="Sigma70_r4_2"/>
    <property type="match status" value="1"/>
</dbReference>
<evidence type="ECO:0000256" key="3">
    <source>
        <dbReference type="ARBA" id="ARBA00023082"/>
    </source>
</evidence>
<evidence type="ECO:0000256" key="1">
    <source>
        <dbReference type="ARBA" id="ARBA00010641"/>
    </source>
</evidence>
<protein>
    <submittedName>
        <fullName evidence="7">Sigma-70 family RNA polymerase sigma factor</fullName>
    </submittedName>
</protein>
<feature type="domain" description="RNA polymerase sigma-70 region 2" evidence="5">
    <location>
        <begin position="36"/>
        <end position="92"/>
    </location>
</feature>
<feature type="domain" description="RNA polymerase sigma factor 70 region 4 type 2" evidence="6">
    <location>
        <begin position="120"/>
        <end position="161"/>
    </location>
</feature>
<proteinExistence type="inferred from homology"/>
<reference evidence="7" key="1">
    <citation type="submission" date="2022-10" db="EMBL/GenBank/DDBJ databases">
        <title>Chitinophaga sp. nov., isolated from soil.</title>
        <authorList>
            <person name="Jeon C.O."/>
        </authorList>
    </citation>
    <scope>NUCLEOTIDE SEQUENCE</scope>
    <source>
        <strain evidence="7">R8</strain>
    </source>
</reference>
<evidence type="ECO:0000256" key="4">
    <source>
        <dbReference type="ARBA" id="ARBA00023163"/>
    </source>
</evidence>
<dbReference type="InterPro" id="IPR013249">
    <property type="entry name" value="RNA_pol_sigma70_r4_t2"/>
</dbReference>
<comment type="similarity">
    <text evidence="1">Belongs to the sigma-70 factor family. ECF subfamily.</text>
</comment>
<organism evidence="7 8">
    <name type="scientific">Chitinophaga horti</name>
    <dbReference type="NCBI Taxonomy" id="2920382"/>
    <lineage>
        <taxon>Bacteria</taxon>
        <taxon>Pseudomonadati</taxon>
        <taxon>Bacteroidota</taxon>
        <taxon>Chitinophagia</taxon>
        <taxon>Chitinophagales</taxon>
        <taxon>Chitinophagaceae</taxon>
        <taxon>Chitinophaga</taxon>
    </lineage>
</organism>
<evidence type="ECO:0000313" key="8">
    <source>
        <dbReference type="Proteomes" id="UP001162741"/>
    </source>
</evidence>
<evidence type="ECO:0000259" key="6">
    <source>
        <dbReference type="Pfam" id="PF08281"/>
    </source>
</evidence>
<keyword evidence="8" id="KW-1185">Reference proteome</keyword>
<dbReference type="Pfam" id="PF04542">
    <property type="entry name" value="Sigma70_r2"/>
    <property type="match status" value="1"/>
</dbReference>
<dbReference type="PANTHER" id="PTHR43133:SF46">
    <property type="entry name" value="RNA POLYMERASE SIGMA-70 FACTOR ECF SUBFAMILY"/>
    <property type="match status" value="1"/>
</dbReference>
<dbReference type="Gene3D" id="1.10.1740.10">
    <property type="match status" value="1"/>
</dbReference>
<dbReference type="InterPro" id="IPR014284">
    <property type="entry name" value="RNA_pol_sigma-70_dom"/>
</dbReference>
<dbReference type="NCBIfam" id="TIGR02937">
    <property type="entry name" value="sigma70-ECF"/>
    <property type="match status" value="1"/>
</dbReference>
<dbReference type="RefSeq" id="WP_244841368.1">
    <property type="nucleotide sequence ID" value="NZ_CP107006.1"/>
</dbReference>